<reference evidence="1 2" key="1">
    <citation type="journal article" date="2007" name="DNA Res.">
        <title>Complete genomic structure of the bloom-forming toxic cyanobacterium Microcystis aeruginosa NIES-843.</title>
        <authorList>
            <person name="Kaneko T."/>
            <person name="Nakajima N."/>
            <person name="Okamoto S."/>
            <person name="Suzuki I."/>
            <person name="Tanabe Y."/>
            <person name="Tamaoki M."/>
            <person name="Nakamura Y."/>
            <person name="Kasai F."/>
            <person name="Watanabe A."/>
            <person name="Kawashima K."/>
            <person name="Kishida Y."/>
            <person name="Ono A."/>
            <person name="Shimizu Y."/>
            <person name="Takahashi C."/>
            <person name="Minami C."/>
            <person name="Fujishiro T."/>
            <person name="Kohara M."/>
            <person name="Katoh M."/>
            <person name="Nakazaki N."/>
            <person name="Nakayama S."/>
            <person name="Yamada M."/>
            <person name="Tabata S."/>
            <person name="Watanabe M.M."/>
        </authorList>
    </citation>
    <scope>NUCLEOTIDE SEQUENCE [LARGE SCALE GENOMIC DNA]</scope>
    <source>
        <strain evidence="2">NIES-843 / IAM M-247</strain>
    </source>
</reference>
<gene>
    <name evidence="1" type="ordered locus">MAE_08950</name>
</gene>
<organism evidence="1 2">
    <name type="scientific">Microcystis aeruginosa (strain NIES-843 / IAM M-2473)</name>
    <dbReference type="NCBI Taxonomy" id="449447"/>
    <lineage>
        <taxon>Bacteria</taxon>
        <taxon>Bacillati</taxon>
        <taxon>Cyanobacteriota</taxon>
        <taxon>Cyanophyceae</taxon>
        <taxon>Oscillatoriophycideae</taxon>
        <taxon>Chroococcales</taxon>
        <taxon>Microcystaceae</taxon>
        <taxon>Microcystis</taxon>
    </lineage>
</organism>
<dbReference type="EnsemblBacteria" id="BAG00717">
    <property type="protein sequence ID" value="BAG00717"/>
    <property type="gene ID" value="MAE_08950"/>
</dbReference>
<dbReference type="Proteomes" id="UP000001510">
    <property type="component" value="Chromosome"/>
</dbReference>
<dbReference type="HOGENOM" id="CLU_3045358_0_0_3"/>
<evidence type="ECO:0000313" key="2">
    <source>
        <dbReference type="Proteomes" id="UP000001510"/>
    </source>
</evidence>
<accession>B0JRG7</accession>
<dbReference type="AlphaFoldDB" id="B0JRG7"/>
<protein>
    <submittedName>
        <fullName evidence="1">Uncharacterized protein</fullName>
    </submittedName>
</protein>
<dbReference type="KEGG" id="mar:MAE_08950"/>
<name>B0JRG7_MICAN</name>
<sequence>MSLGPTFACKSGNNKPKIRWLSLLFMSDYPDFSAYGYQVSKIREHLTYAISNYT</sequence>
<dbReference type="PaxDb" id="449447-MAE_08950"/>
<evidence type="ECO:0000313" key="1">
    <source>
        <dbReference type="EMBL" id="BAG00717.1"/>
    </source>
</evidence>
<keyword evidence="2" id="KW-1185">Reference proteome</keyword>
<dbReference type="EMBL" id="AP009552">
    <property type="protein sequence ID" value="BAG00717.1"/>
    <property type="molecule type" value="Genomic_DNA"/>
</dbReference>
<proteinExistence type="predicted"/>